<dbReference type="EMBL" id="QKWP01001196">
    <property type="protein sequence ID" value="RIB10922.1"/>
    <property type="molecule type" value="Genomic_DNA"/>
</dbReference>
<dbReference type="OrthoDB" id="2447872at2759"/>
<reference evidence="1 2" key="1">
    <citation type="submission" date="2018-06" db="EMBL/GenBank/DDBJ databases">
        <title>Comparative genomics reveals the genomic features of Rhizophagus irregularis, R. cerebriforme, R. diaphanum and Gigaspora rosea, and their symbiotic lifestyle signature.</title>
        <authorList>
            <person name="Morin E."/>
            <person name="San Clemente H."/>
            <person name="Chen E.C.H."/>
            <person name="De La Providencia I."/>
            <person name="Hainaut M."/>
            <person name="Kuo A."/>
            <person name="Kohler A."/>
            <person name="Murat C."/>
            <person name="Tang N."/>
            <person name="Roy S."/>
            <person name="Loubradou J."/>
            <person name="Henrissat B."/>
            <person name="Grigoriev I.V."/>
            <person name="Corradi N."/>
            <person name="Roux C."/>
            <person name="Martin F.M."/>
        </authorList>
    </citation>
    <scope>NUCLEOTIDE SEQUENCE [LARGE SCALE GENOMIC DNA]</scope>
    <source>
        <strain evidence="1 2">DAOM 194757</strain>
    </source>
</reference>
<organism evidence="1 2">
    <name type="scientific">Gigaspora rosea</name>
    <dbReference type="NCBI Taxonomy" id="44941"/>
    <lineage>
        <taxon>Eukaryota</taxon>
        <taxon>Fungi</taxon>
        <taxon>Fungi incertae sedis</taxon>
        <taxon>Mucoromycota</taxon>
        <taxon>Glomeromycotina</taxon>
        <taxon>Glomeromycetes</taxon>
        <taxon>Diversisporales</taxon>
        <taxon>Gigasporaceae</taxon>
        <taxon>Gigaspora</taxon>
    </lineage>
</organism>
<keyword evidence="2" id="KW-1185">Reference proteome</keyword>
<gene>
    <name evidence="1" type="ORF">C2G38_2204872</name>
</gene>
<name>A0A397UKY3_9GLOM</name>
<evidence type="ECO:0000313" key="2">
    <source>
        <dbReference type="Proteomes" id="UP000266673"/>
    </source>
</evidence>
<dbReference type="AlphaFoldDB" id="A0A397UKY3"/>
<accession>A0A397UKY3</accession>
<sequence length="156" mass="17979">MAQKIQLGQLKLKTFMRGLAKKTGINCKDYNLPIKQDGVQKSALANLINTIDFNTNTKILQNQSPVTFSTKDSYQGLNLKSCFEYVFYFNNPRSITEASTQLANSHELQGSKISLQELLPIPNQNNKIQEFLQRNLFINSNITFYIYNHYYTILQQ</sequence>
<comment type="caution">
    <text evidence="1">The sequence shown here is derived from an EMBL/GenBank/DDBJ whole genome shotgun (WGS) entry which is preliminary data.</text>
</comment>
<evidence type="ECO:0000313" key="1">
    <source>
        <dbReference type="EMBL" id="RIB10922.1"/>
    </source>
</evidence>
<dbReference type="Proteomes" id="UP000266673">
    <property type="component" value="Unassembled WGS sequence"/>
</dbReference>
<protein>
    <submittedName>
        <fullName evidence="1">Uncharacterized protein</fullName>
    </submittedName>
</protein>
<proteinExistence type="predicted"/>